<keyword evidence="9" id="KW-0862">Zinc</keyword>
<dbReference type="PANTHER" id="PTHR30417">
    <property type="entry name" value="N-ACETYLMURAMOYL-L-ALANINE AMIDASE AMID"/>
    <property type="match status" value="1"/>
</dbReference>
<dbReference type="Gene3D" id="3.40.80.10">
    <property type="entry name" value="Peptidoglycan recognition protein-like"/>
    <property type="match status" value="1"/>
</dbReference>
<dbReference type="GO" id="GO:0005737">
    <property type="term" value="C:cytoplasm"/>
    <property type="evidence" value="ECO:0007669"/>
    <property type="project" value="UniProtKB-SubCell"/>
</dbReference>
<dbReference type="CDD" id="cd06583">
    <property type="entry name" value="PGRP"/>
    <property type="match status" value="1"/>
</dbReference>
<dbReference type="Pfam" id="PF01510">
    <property type="entry name" value="Amidase_2"/>
    <property type="match status" value="1"/>
</dbReference>
<evidence type="ECO:0000256" key="8">
    <source>
        <dbReference type="ARBA" id="ARBA00022801"/>
    </source>
</evidence>
<evidence type="ECO:0000256" key="6">
    <source>
        <dbReference type="ARBA" id="ARBA00022490"/>
    </source>
</evidence>
<dbReference type="InterPro" id="IPR002502">
    <property type="entry name" value="Amidase_domain"/>
</dbReference>
<dbReference type="SMART" id="SM00644">
    <property type="entry name" value="Ami_2"/>
    <property type="match status" value="1"/>
</dbReference>
<evidence type="ECO:0000313" key="14">
    <source>
        <dbReference type="EMBL" id="TVT56786.1"/>
    </source>
</evidence>
<reference evidence="14 15" key="1">
    <citation type="submission" date="2019-07" db="EMBL/GenBank/DDBJ databases">
        <title>The pathways for chlorine oxyanion respiration interact through the shared metabolite chlorate.</title>
        <authorList>
            <person name="Barnum T.P."/>
            <person name="Cheng Y."/>
            <person name="Hill K.A."/>
            <person name="Lucas L.N."/>
            <person name="Carlson H.K."/>
            <person name="Coates J.D."/>
        </authorList>
    </citation>
    <scope>NUCLEOTIDE SEQUENCE [LARGE SCALE GENOMIC DNA]</scope>
    <source>
        <strain evidence="14">BK-3</strain>
    </source>
</reference>
<dbReference type="InterPro" id="IPR051206">
    <property type="entry name" value="NAMLAA_amidase_2"/>
</dbReference>
<dbReference type="NCBIfam" id="NF008758">
    <property type="entry name" value="PRK11789.1"/>
    <property type="match status" value="1"/>
</dbReference>
<dbReference type="GO" id="GO:0071555">
    <property type="term" value="P:cell wall organization"/>
    <property type="evidence" value="ECO:0007669"/>
    <property type="project" value="UniProtKB-KW"/>
</dbReference>
<feature type="domain" description="N-acetylmuramoyl-L-alanine amidase" evidence="13">
    <location>
        <begin position="17"/>
        <end position="168"/>
    </location>
</feature>
<evidence type="ECO:0000256" key="10">
    <source>
        <dbReference type="ARBA" id="ARBA00023316"/>
    </source>
</evidence>
<dbReference type="GO" id="GO:0008745">
    <property type="term" value="F:N-acetylmuramoyl-L-alanine amidase activity"/>
    <property type="evidence" value="ECO:0007669"/>
    <property type="project" value="UniProtKB-EC"/>
</dbReference>
<evidence type="ECO:0000256" key="2">
    <source>
        <dbReference type="ARBA" id="ARBA00001947"/>
    </source>
</evidence>
<dbReference type="EMBL" id="VMRY01000018">
    <property type="protein sequence ID" value="TVT56786.1"/>
    <property type="molecule type" value="Genomic_DNA"/>
</dbReference>
<evidence type="ECO:0000256" key="3">
    <source>
        <dbReference type="ARBA" id="ARBA00004496"/>
    </source>
</evidence>
<name>A0A558D754_9GAMM</name>
<evidence type="ECO:0000256" key="7">
    <source>
        <dbReference type="ARBA" id="ARBA00022723"/>
    </source>
</evidence>
<protein>
    <recommendedName>
        <fullName evidence="11">1,6-anhydro-N-acetylmuramyl-L-alanine amidase AmpD</fullName>
        <ecNumber evidence="5">3.5.1.28</ecNumber>
    </recommendedName>
    <alternativeName>
        <fullName evidence="12">N-acetylmuramoyl-L-alanine amidase</fullName>
    </alternativeName>
</protein>
<comment type="cofactor">
    <cofactor evidence="2">
        <name>Zn(2+)</name>
        <dbReference type="ChEBI" id="CHEBI:29105"/>
    </cofactor>
</comment>
<gene>
    <name evidence="14" type="primary">ampD</name>
    <name evidence="14" type="ORF">FHK82_06710</name>
</gene>
<evidence type="ECO:0000256" key="9">
    <source>
        <dbReference type="ARBA" id="ARBA00022833"/>
    </source>
</evidence>
<dbReference type="SUPFAM" id="SSF55846">
    <property type="entry name" value="N-acetylmuramoyl-L-alanine amidase-like"/>
    <property type="match status" value="1"/>
</dbReference>
<evidence type="ECO:0000256" key="12">
    <source>
        <dbReference type="ARBA" id="ARBA00042615"/>
    </source>
</evidence>
<dbReference type="Proteomes" id="UP000317355">
    <property type="component" value="Unassembled WGS sequence"/>
</dbReference>
<keyword evidence="10" id="KW-0961">Cell wall biogenesis/degradation</keyword>
<dbReference type="GO" id="GO:0009253">
    <property type="term" value="P:peptidoglycan catabolic process"/>
    <property type="evidence" value="ECO:0007669"/>
    <property type="project" value="InterPro"/>
</dbReference>
<proteinExistence type="inferred from homology"/>
<evidence type="ECO:0000256" key="11">
    <source>
        <dbReference type="ARBA" id="ARBA00039257"/>
    </source>
</evidence>
<dbReference type="InterPro" id="IPR036505">
    <property type="entry name" value="Amidase/PGRP_sf"/>
</dbReference>
<accession>A0A558D754</accession>
<dbReference type="AlphaFoldDB" id="A0A558D754"/>
<comment type="caution">
    <text evidence="14">The sequence shown here is derived from an EMBL/GenBank/DDBJ whole genome shotgun (WGS) entry which is preliminary data.</text>
</comment>
<keyword evidence="6" id="KW-0963">Cytoplasm</keyword>
<evidence type="ECO:0000256" key="1">
    <source>
        <dbReference type="ARBA" id="ARBA00001561"/>
    </source>
</evidence>
<organism evidence="14 15">
    <name type="scientific">Sedimenticola thiotaurini</name>
    <dbReference type="NCBI Taxonomy" id="1543721"/>
    <lineage>
        <taxon>Bacteria</taxon>
        <taxon>Pseudomonadati</taxon>
        <taxon>Pseudomonadota</taxon>
        <taxon>Gammaproteobacteria</taxon>
        <taxon>Chromatiales</taxon>
        <taxon>Sedimenticolaceae</taxon>
        <taxon>Sedimenticola</taxon>
    </lineage>
</organism>
<keyword evidence="8 14" id="KW-0378">Hydrolase</keyword>
<evidence type="ECO:0000259" key="13">
    <source>
        <dbReference type="SMART" id="SM00644"/>
    </source>
</evidence>
<keyword evidence="7" id="KW-0479">Metal-binding</keyword>
<evidence type="ECO:0000313" key="15">
    <source>
        <dbReference type="Proteomes" id="UP000317355"/>
    </source>
</evidence>
<evidence type="ECO:0000256" key="4">
    <source>
        <dbReference type="ARBA" id="ARBA00007553"/>
    </source>
</evidence>
<comment type="catalytic activity">
    <reaction evidence="1">
        <text>Hydrolyzes the link between N-acetylmuramoyl residues and L-amino acid residues in certain cell-wall glycopeptides.</text>
        <dbReference type="EC" id="3.5.1.28"/>
    </reaction>
</comment>
<comment type="subcellular location">
    <subcellularLocation>
        <location evidence="3">Cytoplasm</location>
    </subcellularLocation>
</comment>
<evidence type="ECO:0000256" key="5">
    <source>
        <dbReference type="ARBA" id="ARBA00011901"/>
    </source>
</evidence>
<sequence length="184" mass="20804">MTFSETGVLAAARQCPSPNQDERPATCEINLLVIHGISLPPNEFGGPWIDRFFQNKLPPDAHPYFAEINHLKVSSHLLIRRDGELVQYVPLHQRAWHAGQSCFNGVNGCNDFSIGIELEGSDETPYSEEQYKTLAQTIRLIQRHYPAITDERITGHSDIAPDRKTDPGPAFDWPFLRQLLAETR</sequence>
<dbReference type="GO" id="GO:0009254">
    <property type="term" value="P:peptidoglycan turnover"/>
    <property type="evidence" value="ECO:0007669"/>
    <property type="project" value="TreeGrafter"/>
</dbReference>
<dbReference type="EC" id="3.5.1.28" evidence="5"/>
<comment type="similarity">
    <text evidence="4">Belongs to the N-acetylmuramoyl-L-alanine amidase 2 family.</text>
</comment>
<dbReference type="PANTHER" id="PTHR30417:SF4">
    <property type="entry name" value="1,6-ANHYDRO-N-ACETYLMURAMYL-L-ALANINE AMIDASE AMPD"/>
    <property type="match status" value="1"/>
</dbReference>
<dbReference type="GO" id="GO:0046872">
    <property type="term" value="F:metal ion binding"/>
    <property type="evidence" value="ECO:0007669"/>
    <property type="project" value="UniProtKB-KW"/>
</dbReference>